<dbReference type="PANTHER" id="PTHR10412">
    <property type="entry name" value="MANNOSYL-OLIGOSACCHARIDE GLUCOSIDASE"/>
    <property type="match status" value="1"/>
</dbReference>
<dbReference type="EMBL" id="BKCJ011111268">
    <property type="protein sequence ID" value="GFC87633.1"/>
    <property type="molecule type" value="Genomic_DNA"/>
</dbReference>
<dbReference type="GO" id="GO:0009311">
    <property type="term" value="P:oligosaccharide metabolic process"/>
    <property type="evidence" value="ECO:0007669"/>
    <property type="project" value="InterPro"/>
</dbReference>
<gene>
    <name evidence="2" type="ORF">Tci_859603</name>
</gene>
<sequence>MVDSEFAKNQLRLLIKDRYLHPNGQLPAYEWNFSDVNPPVHAWATWRVYQMDKKRRDGQGDTDFLERMFHKLVLNFTWWVNRKDKDERNIFEGGFLGLDNIGVFDRSAPLPTGGKIEQSDGDGGQVLRALPLHRRCYDPWGGRQIQPLGRGRPVLLRRAAHA</sequence>
<feature type="domain" description="Mannosylglycerate hydrolase MGH1-like glycoside hydrolase" evidence="1">
    <location>
        <begin position="3"/>
        <end position="90"/>
    </location>
</feature>
<evidence type="ECO:0000259" key="1">
    <source>
        <dbReference type="Pfam" id="PF22422"/>
    </source>
</evidence>
<evidence type="ECO:0000313" key="2">
    <source>
        <dbReference type="EMBL" id="GFC87633.1"/>
    </source>
</evidence>
<dbReference type="SUPFAM" id="SSF48208">
    <property type="entry name" value="Six-hairpin glycosidases"/>
    <property type="match status" value="1"/>
</dbReference>
<dbReference type="InterPro" id="IPR008928">
    <property type="entry name" value="6-hairpin_glycosidase_sf"/>
</dbReference>
<accession>A0A699RP97</accession>
<dbReference type="Gene3D" id="1.50.10.10">
    <property type="match status" value="1"/>
</dbReference>
<dbReference type="GO" id="GO:0004573">
    <property type="term" value="F:Glc3Man9GlcNAc2 oligosaccharide glucosidase activity"/>
    <property type="evidence" value="ECO:0007669"/>
    <property type="project" value="InterPro"/>
</dbReference>
<dbReference type="InterPro" id="IPR012341">
    <property type="entry name" value="6hp_glycosidase-like_sf"/>
</dbReference>
<dbReference type="AlphaFoldDB" id="A0A699RP97"/>
<dbReference type="InterPro" id="IPR054491">
    <property type="entry name" value="MGH1-like_GH"/>
</dbReference>
<name>A0A699RP97_TANCI</name>
<reference evidence="2" key="1">
    <citation type="journal article" date="2019" name="Sci. Rep.">
        <title>Draft genome of Tanacetum cinerariifolium, the natural source of mosquito coil.</title>
        <authorList>
            <person name="Yamashiro T."/>
            <person name="Shiraishi A."/>
            <person name="Satake H."/>
            <person name="Nakayama K."/>
        </authorList>
    </citation>
    <scope>NUCLEOTIDE SEQUENCE</scope>
</reference>
<dbReference type="PANTHER" id="PTHR10412:SF10">
    <property type="entry name" value="GLYCOSYL HYDROLASE FAMILY 63 C-TERMINAL DOMAIN-CONTAINING PROTEIN"/>
    <property type="match status" value="1"/>
</dbReference>
<proteinExistence type="predicted"/>
<comment type="caution">
    <text evidence="2">The sequence shown here is derived from an EMBL/GenBank/DDBJ whole genome shotgun (WGS) entry which is preliminary data.</text>
</comment>
<dbReference type="InterPro" id="IPR004888">
    <property type="entry name" value="Glycoside_hydrolase_63"/>
</dbReference>
<dbReference type="Pfam" id="PF22422">
    <property type="entry name" value="MGH1-like_GH"/>
    <property type="match status" value="1"/>
</dbReference>
<organism evidence="2">
    <name type="scientific">Tanacetum cinerariifolium</name>
    <name type="common">Dalmatian daisy</name>
    <name type="synonym">Chrysanthemum cinerariifolium</name>
    <dbReference type="NCBI Taxonomy" id="118510"/>
    <lineage>
        <taxon>Eukaryota</taxon>
        <taxon>Viridiplantae</taxon>
        <taxon>Streptophyta</taxon>
        <taxon>Embryophyta</taxon>
        <taxon>Tracheophyta</taxon>
        <taxon>Spermatophyta</taxon>
        <taxon>Magnoliopsida</taxon>
        <taxon>eudicotyledons</taxon>
        <taxon>Gunneridae</taxon>
        <taxon>Pentapetalae</taxon>
        <taxon>asterids</taxon>
        <taxon>campanulids</taxon>
        <taxon>Asterales</taxon>
        <taxon>Asteraceae</taxon>
        <taxon>Asteroideae</taxon>
        <taxon>Anthemideae</taxon>
        <taxon>Anthemidinae</taxon>
        <taxon>Tanacetum</taxon>
    </lineage>
</organism>
<protein>
    <recommendedName>
        <fullName evidence="1">Mannosylglycerate hydrolase MGH1-like glycoside hydrolase domain-containing protein</fullName>
    </recommendedName>
</protein>